<feature type="domain" description="Bacterial Ig" evidence="2">
    <location>
        <begin position="205"/>
        <end position="284"/>
    </location>
</feature>
<dbReference type="InterPro" id="IPR013783">
    <property type="entry name" value="Ig-like_fold"/>
</dbReference>
<protein>
    <submittedName>
        <fullName evidence="3">Ig-like domain-containing protein</fullName>
    </submittedName>
</protein>
<name>A0ABZ2NHF3_9BACI</name>
<feature type="signal peptide" evidence="1">
    <location>
        <begin position="1"/>
        <end position="27"/>
    </location>
</feature>
<feature type="domain" description="Bacterial Ig" evidence="2">
    <location>
        <begin position="287"/>
        <end position="357"/>
    </location>
</feature>
<dbReference type="EMBL" id="CP147407">
    <property type="protein sequence ID" value="WXB96661.1"/>
    <property type="molecule type" value="Genomic_DNA"/>
</dbReference>
<dbReference type="Proteomes" id="UP001377337">
    <property type="component" value="Chromosome"/>
</dbReference>
<keyword evidence="4" id="KW-1185">Reference proteome</keyword>
<gene>
    <name evidence="3" type="ORF">WCV65_19330</name>
</gene>
<keyword evidence="1" id="KW-0732">Signal</keyword>
<dbReference type="Pfam" id="PF17936">
    <property type="entry name" value="Big_6"/>
    <property type="match status" value="2"/>
</dbReference>
<proteinExistence type="predicted"/>
<dbReference type="Gene3D" id="2.60.120.380">
    <property type="match status" value="1"/>
</dbReference>
<evidence type="ECO:0000256" key="1">
    <source>
        <dbReference type="SAM" id="SignalP"/>
    </source>
</evidence>
<dbReference type="RefSeq" id="WP_338778781.1">
    <property type="nucleotide sequence ID" value="NZ_CP147407.1"/>
</dbReference>
<evidence type="ECO:0000259" key="2">
    <source>
        <dbReference type="Pfam" id="PF17936"/>
    </source>
</evidence>
<accession>A0ABZ2NHF3</accession>
<evidence type="ECO:0000313" key="4">
    <source>
        <dbReference type="Proteomes" id="UP001377337"/>
    </source>
</evidence>
<sequence>MRMTNFGKWAAASILAASLLLPGSAQAAGESKSAFIVNLKQEYKTNYRNSTSVIHKEISRSLDKKLKRSALDESDQILEREPNDYTHNANGLPLGYYGVGTFSNLDIDAWKITVPRSGAIWVGITSGYNGVSGTDAVLVLTDGNEEPIYPAYMDEDRETGVIEFVFDLPAGEYFIHAFDYNNANDGGAYAVAADYLEVNADQTPPDRPRMNKVDDNDKAITGLAEPYSAVGVYVNGKYYASDYAAASGKFKVSIRPIKAGSRVEVFAMDESGNVSDPASAVVSDKTPPRLTVNKVRSTHTVISGKTEAGSRIELKRGDKVVGKGKVDSKGNYKIAIKKQKAGTTFDVVATDRAKNTKKVTIKVVKK</sequence>
<dbReference type="Gene3D" id="2.60.40.10">
    <property type="entry name" value="Immunoglobulins"/>
    <property type="match status" value="2"/>
</dbReference>
<reference evidence="3 4" key="1">
    <citation type="submission" date="2024-02" db="EMBL/GenBank/DDBJ databases">
        <title>Seven novel Bacillus-like species.</title>
        <authorList>
            <person name="Liu G."/>
        </authorList>
    </citation>
    <scope>NUCLEOTIDE SEQUENCE [LARGE SCALE GENOMIC DNA]</scope>
    <source>
        <strain evidence="3 4">FJAT-52054</strain>
    </source>
</reference>
<organism evidence="3 4">
    <name type="scientific">Metabacillus sediminis</name>
    <dbReference type="NCBI Taxonomy" id="3117746"/>
    <lineage>
        <taxon>Bacteria</taxon>
        <taxon>Bacillati</taxon>
        <taxon>Bacillota</taxon>
        <taxon>Bacilli</taxon>
        <taxon>Bacillales</taxon>
        <taxon>Bacillaceae</taxon>
        <taxon>Metabacillus</taxon>
    </lineage>
</organism>
<dbReference type="InterPro" id="IPR041498">
    <property type="entry name" value="Big_6"/>
</dbReference>
<evidence type="ECO:0000313" key="3">
    <source>
        <dbReference type="EMBL" id="WXB96661.1"/>
    </source>
</evidence>
<dbReference type="SUPFAM" id="SSF89260">
    <property type="entry name" value="Collagen-binding domain"/>
    <property type="match status" value="1"/>
</dbReference>
<feature type="chain" id="PRO_5046724469" evidence="1">
    <location>
        <begin position="28"/>
        <end position="366"/>
    </location>
</feature>